<proteinExistence type="predicted"/>
<reference evidence="1 2" key="1">
    <citation type="submission" date="2019-02" db="EMBL/GenBank/DDBJ databases">
        <title>Genome sequencing of the rare red list fungi Hericium alpestre (H. flagellum).</title>
        <authorList>
            <person name="Buettner E."/>
            <person name="Kellner H."/>
        </authorList>
    </citation>
    <scope>NUCLEOTIDE SEQUENCE [LARGE SCALE GENOMIC DNA]</scope>
    <source>
        <strain evidence="1 2">DSM 108284</strain>
    </source>
</reference>
<evidence type="ECO:0000313" key="1">
    <source>
        <dbReference type="EMBL" id="TFY80274.1"/>
    </source>
</evidence>
<accession>A0A4Z0A1D3</accession>
<dbReference type="AlphaFoldDB" id="A0A4Z0A1D3"/>
<dbReference type="EMBL" id="SFCI01000363">
    <property type="protein sequence ID" value="TFY80274.1"/>
    <property type="molecule type" value="Genomic_DNA"/>
</dbReference>
<organism evidence="1 2">
    <name type="scientific">Hericium alpestre</name>
    <dbReference type="NCBI Taxonomy" id="135208"/>
    <lineage>
        <taxon>Eukaryota</taxon>
        <taxon>Fungi</taxon>
        <taxon>Dikarya</taxon>
        <taxon>Basidiomycota</taxon>
        <taxon>Agaricomycotina</taxon>
        <taxon>Agaricomycetes</taxon>
        <taxon>Russulales</taxon>
        <taxon>Hericiaceae</taxon>
        <taxon>Hericium</taxon>
    </lineage>
</organism>
<comment type="caution">
    <text evidence="1">The sequence shown here is derived from an EMBL/GenBank/DDBJ whole genome shotgun (WGS) entry which is preliminary data.</text>
</comment>
<evidence type="ECO:0000313" key="2">
    <source>
        <dbReference type="Proteomes" id="UP000298061"/>
    </source>
</evidence>
<dbReference type="Proteomes" id="UP000298061">
    <property type="component" value="Unassembled WGS sequence"/>
</dbReference>
<dbReference type="OrthoDB" id="10008801at2759"/>
<gene>
    <name evidence="1" type="ORF">EWM64_g3736</name>
</gene>
<protein>
    <submittedName>
        <fullName evidence="1">Uncharacterized protein</fullName>
    </submittedName>
</protein>
<sequence>MLGPFSLRSAFRTLAVQRSRPVVHSYVVRRQFSVTPQRFAVEPEADFIKNIKHTEFFKKVADKPEVLKALSDLAALVKDMGIDISSKTPPSNKMMFQLATNRKFYTAVRRVTAQLEEAGVDLKAANAIDEIMELSKEISKKDS</sequence>
<keyword evidence="2" id="KW-1185">Reference proteome</keyword>
<dbReference type="STRING" id="135208.A0A4Z0A1D3"/>
<name>A0A4Z0A1D3_9AGAM</name>